<evidence type="ECO:0000313" key="2">
    <source>
        <dbReference type="Proteomes" id="UP000250125"/>
    </source>
</evidence>
<keyword evidence="2" id="KW-1185">Reference proteome</keyword>
<protein>
    <submittedName>
        <fullName evidence="1">Uncharacterized protein</fullName>
    </submittedName>
</protein>
<dbReference type="RefSeq" id="WP_088855050.1">
    <property type="nucleotide sequence ID" value="NZ_CP015103.1"/>
</dbReference>
<sequence length="463" mass="52083">MKLKVVGVLLLTILLTSTIGMAATDFLSIERTYLRGDAKVFIFQPAPEGGVRLLKQGHLRGFVTLRTESKKWREAMPTENLHAVPTPLAIYFTKDGKIGVRSIQPGKPLELKGMFEIEEVAEPSTKPELKLPITARLKYKLRSLFGTSSCPRGYEELNSRYCIIENWEYLKDSYYSDSKTFTEWIPFMGLKVRTEGNKKITLLGMAWGIQLTTSTRSMWSLSVDGLPVLDFGSSYSGSTLKVSYAPEPYVRTENGYLDRYLNLPLKYVVVIYNIPVYDRWQKQYESIPIAGVYPLEITMSGYHTIKESDLNRGYLLTDHLLSSHFPTANTGTKLRVVRTTDEGIYDNIVFDFQGSSGYKFYSTPLGGSAVNWLWSKLPVVGALSITFSYSQASQSVTTYNVDIERGAPNQLYYASILKRNLELANSNNVEVAMYFTTIDDGQDPSPPCVGNFCPNSLDPNTEK</sequence>
<dbReference type="KEGG" id="tsl:A3L11_00605"/>
<reference evidence="1 2" key="1">
    <citation type="submission" date="2016-04" db="EMBL/GenBank/DDBJ databases">
        <title>Complete genome sequence of Thermococcus siculi type strain RG-20.</title>
        <authorList>
            <person name="Oger P.M."/>
        </authorList>
    </citation>
    <scope>NUCLEOTIDE SEQUENCE [LARGE SCALE GENOMIC DNA]</scope>
    <source>
        <strain evidence="1 2">RG-20</strain>
    </source>
</reference>
<gene>
    <name evidence="1" type="ORF">A3L11_00605</name>
</gene>
<proteinExistence type="predicted"/>
<dbReference type="Proteomes" id="UP000250125">
    <property type="component" value="Chromosome"/>
</dbReference>
<dbReference type="OrthoDB" id="92520at2157"/>
<dbReference type="AlphaFoldDB" id="A0A2Z2MME0"/>
<dbReference type="EMBL" id="CP015103">
    <property type="protein sequence ID" value="ASJ07804.1"/>
    <property type="molecule type" value="Genomic_DNA"/>
</dbReference>
<name>A0A2Z2MME0_9EURY</name>
<accession>A0A2Z2MME0</accession>
<evidence type="ECO:0000313" key="1">
    <source>
        <dbReference type="EMBL" id="ASJ07804.1"/>
    </source>
</evidence>
<organism evidence="1 2">
    <name type="scientific">Thermococcus siculi</name>
    <dbReference type="NCBI Taxonomy" id="72803"/>
    <lineage>
        <taxon>Archaea</taxon>
        <taxon>Methanobacteriati</taxon>
        <taxon>Methanobacteriota</taxon>
        <taxon>Thermococci</taxon>
        <taxon>Thermococcales</taxon>
        <taxon>Thermococcaceae</taxon>
        <taxon>Thermococcus</taxon>
    </lineage>
</organism>
<dbReference type="GeneID" id="33316694"/>